<name>A0ABT5C8P8_9BACT</name>
<dbReference type="InterPro" id="IPR032783">
    <property type="entry name" value="AraC_lig"/>
</dbReference>
<evidence type="ECO:0000256" key="3">
    <source>
        <dbReference type="ARBA" id="ARBA00023159"/>
    </source>
</evidence>
<feature type="domain" description="HTH araC/xylS-type" evidence="5">
    <location>
        <begin position="201"/>
        <end position="299"/>
    </location>
</feature>
<comment type="caution">
    <text evidence="6">The sequence shown here is derived from an EMBL/GenBank/DDBJ whole genome shotgun (WGS) entry which is preliminary data.</text>
</comment>
<sequence length="310" mass="33521">MSTDVLTEWCRVLSTKGVLLARSRLPAPWGMRLEARAQVTFHIVTEGACWLRREGAAPLALHQGDLCLLPQGLAHELVHARDGRAEPLERLLERRSILPTGGPVTTMVCGAYCLDAQLAEPMLRGLPPVVHFAAKEVRANPPLSAVMSLVTAELDRPGPGSEVLVQHLFDALFLYILRAWADGVAASAPGWLPALKDAALSRALASMHADPAAPWTVETLAREAGLSRAAFARRFTAELGEPPLGYLTRWRMGLASRILLQSEASLAEVARRVGYESEFAFSRAFKRSRGVAPASFRRSRAEAPGLGGAP</sequence>
<dbReference type="SUPFAM" id="SSF46689">
    <property type="entry name" value="Homeodomain-like"/>
    <property type="match status" value="2"/>
</dbReference>
<keyword evidence="7" id="KW-1185">Reference proteome</keyword>
<dbReference type="InterPro" id="IPR018062">
    <property type="entry name" value="HTH_AraC-typ_CS"/>
</dbReference>
<reference evidence="6 7" key="1">
    <citation type="submission" date="2023-01" db="EMBL/GenBank/DDBJ databases">
        <title>Minimal conservation of predation-associated metabolite biosynthetic gene clusters underscores biosynthetic potential of Myxococcota including descriptions for ten novel species: Archangium lansinium sp. nov., Myxococcus landrumus sp. nov., Nannocystis bai.</title>
        <authorList>
            <person name="Ahearne A."/>
            <person name="Stevens C."/>
            <person name="Dowd S."/>
        </authorList>
    </citation>
    <scope>NUCLEOTIDE SEQUENCE [LARGE SCALE GENOMIC DNA]</scope>
    <source>
        <strain evidence="6 7">WIWO2</strain>
    </source>
</reference>
<protein>
    <submittedName>
        <fullName evidence="6">AraC family transcriptional regulator</fullName>
    </submittedName>
</protein>
<dbReference type="InterPro" id="IPR020449">
    <property type="entry name" value="Tscrpt_reg_AraC-type_HTH"/>
</dbReference>
<dbReference type="PANTHER" id="PTHR46796">
    <property type="entry name" value="HTH-TYPE TRANSCRIPTIONAL ACTIVATOR RHAS-RELATED"/>
    <property type="match status" value="1"/>
</dbReference>
<evidence type="ECO:0000313" key="6">
    <source>
        <dbReference type="EMBL" id="MDC0682737.1"/>
    </source>
</evidence>
<evidence type="ECO:0000256" key="1">
    <source>
        <dbReference type="ARBA" id="ARBA00023015"/>
    </source>
</evidence>
<accession>A0ABT5C8P8</accession>
<dbReference type="EMBL" id="JAQNDK010000004">
    <property type="protein sequence ID" value="MDC0682737.1"/>
    <property type="molecule type" value="Genomic_DNA"/>
</dbReference>
<gene>
    <name evidence="6" type="ORF">POL72_33730</name>
</gene>
<dbReference type="SUPFAM" id="SSF51215">
    <property type="entry name" value="Regulatory protein AraC"/>
    <property type="match status" value="1"/>
</dbReference>
<dbReference type="PANTHER" id="PTHR46796:SF7">
    <property type="entry name" value="ARAC FAMILY TRANSCRIPTIONAL REGULATOR"/>
    <property type="match status" value="1"/>
</dbReference>
<dbReference type="SMART" id="SM00342">
    <property type="entry name" value="HTH_ARAC"/>
    <property type="match status" value="1"/>
</dbReference>
<dbReference type="Proteomes" id="UP001217485">
    <property type="component" value="Unassembled WGS sequence"/>
</dbReference>
<dbReference type="PROSITE" id="PS01124">
    <property type="entry name" value="HTH_ARAC_FAMILY_2"/>
    <property type="match status" value="1"/>
</dbReference>
<dbReference type="InterPro" id="IPR018060">
    <property type="entry name" value="HTH_AraC"/>
</dbReference>
<evidence type="ECO:0000256" key="2">
    <source>
        <dbReference type="ARBA" id="ARBA00023125"/>
    </source>
</evidence>
<dbReference type="InterPro" id="IPR037923">
    <property type="entry name" value="HTH-like"/>
</dbReference>
<evidence type="ECO:0000259" key="5">
    <source>
        <dbReference type="PROSITE" id="PS01124"/>
    </source>
</evidence>
<dbReference type="PROSITE" id="PS00041">
    <property type="entry name" value="HTH_ARAC_FAMILY_1"/>
    <property type="match status" value="1"/>
</dbReference>
<dbReference type="InterPro" id="IPR050204">
    <property type="entry name" value="AraC_XylS_family_regulators"/>
</dbReference>
<dbReference type="RefSeq" id="WP_272100895.1">
    <property type="nucleotide sequence ID" value="NZ_JAQNDK010000004.1"/>
</dbReference>
<dbReference type="Pfam" id="PF12833">
    <property type="entry name" value="HTH_18"/>
    <property type="match status" value="1"/>
</dbReference>
<dbReference type="InterPro" id="IPR009057">
    <property type="entry name" value="Homeodomain-like_sf"/>
</dbReference>
<keyword evidence="2" id="KW-0238">DNA-binding</keyword>
<dbReference type="Gene3D" id="1.10.10.60">
    <property type="entry name" value="Homeodomain-like"/>
    <property type="match status" value="2"/>
</dbReference>
<evidence type="ECO:0000313" key="7">
    <source>
        <dbReference type="Proteomes" id="UP001217485"/>
    </source>
</evidence>
<dbReference type="PRINTS" id="PR00032">
    <property type="entry name" value="HTHARAC"/>
</dbReference>
<proteinExistence type="predicted"/>
<evidence type="ECO:0000256" key="4">
    <source>
        <dbReference type="ARBA" id="ARBA00023163"/>
    </source>
</evidence>
<keyword evidence="4" id="KW-0804">Transcription</keyword>
<keyword evidence="1" id="KW-0805">Transcription regulation</keyword>
<organism evidence="6 7">
    <name type="scientific">Sorangium atrum</name>
    <dbReference type="NCBI Taxonomy" id="2995308"/>
    <lineage>
        <taxon>Bacteria</taxon>
        <taxon>Pseudomonadati</taxon>
        <taxon>Myxococcota</taxon>
        <taxon>Polyangia</taxon>
        <taxon>Polyangiales</taxon>
        <taxon>Polyangiaceae</taxon>
        <taxon>Sorangium</taxon>
    </lineage>
</organism>
<keyword evidence="3" id="KW-0010">Activator</keyword>
<dbReference type="Pfam" id="PF12852">
    <property type="entry name" value="Cupin_6"/>
    <property type="match status" value="1"/>
</dbReference>